<accession>A0ABN9R624</accession>
<organism evidence="2 3">
    <name type="scientific">Prorocentrum cordatum</name>
    <dbReference type="NCBI Taxonomy" id="2364126"/>
    <lineage>
        <taxon>Eukaryota</taxon>
        <taxon>Sar</taxon>
        <taxon>Alveolata</taxon>
        <taxon>Dinophyceae</taxon>
        <taxon>Prorocentrales</taxon>
        <taxon>Prorocentraceae</taxon>
        <taxon>Prorocentrum</taxon>
    </lineage>
</organism>
<name>A0ABN9R624_9DINO</name>
<keyword evidence="3" id="KW-1185">Reference proteome</keyword>
<sequence length="51" mass="5839">MLRALFVELMQTLSAVGVKDVRLNMDKMKLLESHASGREHEKKEAIQRTAQ</sequence>
<dbReference type="EMBL" id="CAUYUJ010005591">
    <property type="protein sequence ID" value="CAK0814275.1"/>
    <property type="molecule type" value="Genomic_DNA"/>
</dbReference>
<feature type="region of interest" description="Disordered" evidence="1">
    <location>
        <begin position="31"/>
        <end position="51"/>
    </location>
</feature>
<dbReference type="Proteomes" id="UP001189429">
    <property type="component" value="Unassembled WGS sequence"/>
</dbReference>
<feature type="non-terminal residue" evidence="2">
    <location>
        <position position="51"/>
    </location>
</feature>
<comment type="caution">
    <text evidence="2">The sequence shown here is derived from an EMBL/GenBank/DDBJ whole genome shotgun (WGS) entry which is preliminary data.</text>
</comment>
<evidence type="ECO:0000313" key="2">
    <source>
        <dbReference type="EMBL" id="CAK0814275.1"/>
    </source>
</evidence>
<gene>
    <name evidence="2" type="ORF">PCOR1329_LOCUS17927</name>
</gene>
<reference evidence="2" key="1">
    <citation type="submission" date="2023-10" db="EMBL/GenBank/DDBJ databases">
        <authorList>
            <person name="Chen Y."/>
            <person name="Shah S."/>
            <person name="Dougan E. K."/>
            <person name="Thang M."/>
            <person name="Chan C."/>
        </authorList>
    </citation>
    <scope>NUCLEOTIDE SEQUENCE [LARGE SCALE GENOMIC DNA]</scope>
</reference>
<protein>
    <submittedName>
        <fullName evidence="2">Uncharacterized protein</fullName>
    </submittedName>
</protein>
<proteinExistence type="predicted"/>
<evidence type="ECO:0000313" key="3">
    <source>
        <dbReference type="Proteomes" id="UP001189429"/>
    </source>
</evidence>
<evidence type="ECO:0000256" key="1">
    <source>
        <dbReference type="SAM" id="MobiDB-lite"/>
    </source>
</evidence>